<feature type="compositionally biased region" description="Basic and acidic residues" evidence="9">
    <location>
        <begin position="590"/>
        <end position="609"/>
    </location>
</feature>
<keyword evidence="4" id="KW-0460">Magnesium</keyword>
<gene>
    <name evidence="8 12" type="primary">topA</name>
    <name evidence="12" type="ORF">OM074_14125</name>
</gene>
<dbReference type="CDD" id="cd03363">
    <property type="entry name" value="TOPRIM_TopoIA_TopoI"/>
    <property type="match status" value="1"/>
</dbReference>
<dbReference type="PROSITE" id="PS50880">
    <property type="entry name" value="TOPRIM"/>
    <property type="match status" value="1"/>
</dbReference>
<accession>A0AAE3SKU7</accession>
<organism evidence="12 13">
    <name type="scientific">Plebeiibacterium marinum</name>
    <dbReference type="NCBI Taxonomy" id="2992111"/>
    <lineage>
        <taxon>Bacteria</taxon>
        <taxon>Pseudomonadati</taxon>
        <taxon>Bacteroidota</taxon>
        <taxon>Bacteroidia</taxon>
        <taxon>Marinilabiliales</taxon>
        <taxon>Marinilabiliaceae</taxon>
        <taxon>Plebeiibacterium</taxon>
    </lineage>
</organism>
<dbReference type="InterPro" id="IPR013497">
    <property type="entry name" value="Topo_IA_cen"/>
</dbReference>
<evidence type="ECO:0000256" key="6">
    <source>
        <dbReference type="ARBA" id="ARBA00023125"/>
    </source>
</evidence>
<feature type="site" description="Interaction with DNA" evidence="8">
    <location>
        <position position="147"/>
    </location>
</feature>
<feature type="site" description="Interaction with DNA" evidence="8">
    <location>
        <position position="488"/>
    </location>
</feature>
<proteinExistence type="inferred from homology"/>
<evidence type="ECO:0000313" key="13">
    <source>
        <dbReference type="Proteomes" id="UP001207408"/>
    </source>
</evidence>
<keyword evidence="7 8" id="KW-0413">Isomerase</keyword>
<dbReference type="InterPro" id="IPR025589">
    <property type="entry name" value="Toprim_C_rpt"/>
</dbReference>
<feature type="region of interest" description="Disordered" evidence="9">
    <location>
        <begin position="777"/>
        <end position="807"/>
    </location>
</feature>
<evidence type="ECO:0000259" key="11">
    <source>
        <dbReference type="PROSITE" id="PS52039"/>
    </source>
</evidence>
<feature type="domain" description="Topo IA-type catalytic" evidence="11">
    <location>
        <begin position="136"/>
        <end position="587"/>
    </location>
</feature>
<evidence type="ECO:0000256" key="1">
    <source>
        <dbReference type="ARBA" id="ARBA00000213"/>
    </source>
</evidence>
<evidence type="ECO:0000256" key="3">
    <source>
        <dbReference type="ARBA" id="ARBA00022723"/>
    </source>
</evidence>
<feature type="site" description="Interaction with DNA" evidence="8">
    <location>
        <position position="40"/>
    </location>
</feature>
<dbReference type="PROSITE" id="PS00396">
    <property type="entry name" value="TOPO_IA_1"/>
    <property type="match status" value="1"/>
</dbReference>
<dbReference type="AlphaFoldDB" id="A0AAE3SKU7"/>
<dbReference type="GO" id="GO:0046872">
    <property type="term" value="F:metal ion binding"/>
    <property type="evidence" value="ECO:0007669"/>
    <property type="project" value="UniProtKB-KW"/>
</dbReference>
<comment type="catalytic activity">
    <reaction evidence="1 8">
        <text>ATP-independent breakage of single-stranded DNA, followed by passage and rejoining.</text>
        <dbReference type="EC" id="5.6.2.1"/>
    </reaction>
</comment>
<evidence type="ECO:0000256" key="8">
    <source>
        <dbReference type="HAMAP-Rule" id="MF_00952"/>
    </source>
</evidence>
<dbReference type="SMART" id="SM00493">
    <property type="entry name" value="TOPRIM"/>
    <property type="match status" value="1"/>
</dbReference>
<feature type="compositionally biased region" description="Basic residues" evidence="9">
    <location>
        <begin position="797"/>
        <end position="807"/>
    </location>
</feature>
<dbReference type="InterPro" id="IPR028612">
    <property type="entry name" value="Topoisom_1_IA"/>
</dbReference>
<evidence type="ECO:0000256" key="5">
    <source>
        <dbReference type="ARBA" id="ARBA00023029"/>
    </source>
</evidence>
<dbReference type="Gene3D" id="2.70.20.10">
    <property type="entry name" value="Topoisomerase I, domain 3"/>
    <property type="match status" value="1"/>
</dbReference>
<keyword evidence="3" id="KW-0479">Metal-binding</keyword>
<dbReference type="Gene3D" id="1.10.460.10">
    <property type="entry name" value="Topoisomerase I, domain 2"/>
    <property type="match status" value="2"/>
</dbReference>
<dbReference type="InterPro" id="IPR013825">
    <property type="entry name" value="Topo_IA_cen_sub2"/>
</dbReference>
<dbReference type="PROSITE" id="PS52039">
    <property type="entry name" value="TOPO_IA_2"/>
    <property type="match status" value="1"/>
</dbReference>
<feature type="site" description="Interaction with DNA" evidence="8">
    <location>
        <position position="162"/>
    </location>
</feature>
<dbReference type="Proteomes" id="UP001207408">
    <property type="component" value="Unassembled WGS sequence"/>
</dbReference>
<feature type="active site" description="O-(5'-phospho-DNA)-tyrosine intermediate" evidence="8">
    <location>
        <position position="295"/>
    </location>
</feature>
<comment type="caution">
    <text evidence="8">Lacks conserved residue(s) required for the propagation of feature annotation.</text>
</comment>
<dbReference type="SMART" id="SM00436">
    <property type="entry name" value="TOP1Bc"/>
    <property type="match status" value="1"/>
</dbReference>
<protein>
    <recommendedName>
        <fullName evidence="8">DNA topoisomerase 1</fullName>
        <ecNumber evidence="8">5.6.2.1</ecNumber>
    </recommendedName>
    <alternativeName>
        <fullName evidence="8">DNA topoisomerase I</fullName>
    </alternativeName>
</protein>
<evidence type="ECO:0000259" key="10">
    <source>
        <dbReference type="PROSITE" id="PS50880"/>
    </source>
</evidence>
<dbReference type="SMART" id="SM00437">
    <property type="entry name" value="TOP1Ac"/>
    <property type="match status" value="1"/>
</dbReference>
<evidence type="ECO:0000313" key="12">
    <source>
        <dbReference type="EMBL" id="MCW3806769.1"/>
    </source>
</evidence>
<keyword evidence="13" id="KW-1185">Reference proteome</keyword>
<evidence type="ECO:0000256" key="7">
    <source>
        <dbReference type="ARBA" id="ARBA00023235"/>
    </source>
</evidence>
<dbReference type="Pfam" id="PF01131">
    <property type="entry name" value="Topoisom_bac"/>
    <property type="match status" value="1"/>
</dbReference>
<evidence type="ECO:0000256" key="9">
    <source>
        <dbReference type="SAM" id="MobiDB-lite"/>
    </source>
</evidence>
<feature type="region of interest" description="Interaction with DNA" evidence="8">
    <location>
        <begin position="170"/>
        <end position="175"/>
    </location>
</feature>
<dbReference type="SUPFAM" id="SSF56712">
    <property type="entry name" value="Prokaryotic type I DNA topoisomerase"/>
    <property type="match status" value="1"/>
</dbReference>
<dbReference type="InterPro" id="IPR013826">
    <property type="entry name" value="Topo_IA_cen_sub3"/>
</dbReference>
<dbReference type="PRINTS" id="PR00417">
    <property type="entry name" value="PRTPISMRASEI"/>
</dbReference>
<keyword evidence="5 8" id="KW-0799">Topoisomerase</keyword>
<comment type="similarity">
    <text evidence="2 8">Belongs to the type IA topoisomerase family.</text>
</comment>
<feature type="site" description="Interaction with DNA" evidence="8">
    <location>
        <position position="146"/>
    </location>
</feature>
<keyword evidence="6 8" id="KW-0238">DNA-binding</keyword>
<feature type="site" description="Interaction with DNA" evidence="8">
    <location>
        <position position="150"/>
    </location>
</feature>
<dbReference type="InterPro" id="IPR023405">
    <property type="entry name" value="Topo_IA_core_domain"/>
</dbReference>
<dbReference type="RefSeq" id="WP_301200509.1">
    <property type="nucleotide sequence ID" value="NZ_JAPDPI010000029.1"/>
</dbReference>
<feature type="site" description="Interaction with DNA" evidence="8">
    <location>
        <position position="297"/>
    </location>
</feature>
<feature type="domain" description="Toprim" evidence="10">
    <location>
        <begin position="10"/>
        <end position="120"/>
    </location>
</feature>
<dbReference type="InterPro" id="IPR013824">
    <property type="entry name" value="Topo_IA_cen_sub1"/>
</dbReference>
<dbReference type="InterPro" id="IPR000380">
    <property type="entry name" value="Topo_IA"/>
</dbReference>
<evidence type="ECO:0000256" key="4">
    <source>
        <dbReference type="ARBA" id="ARBA00022842"/>
    </source>
</evidence>
<feature type="region of interest" description="Disordered" evidence="9">
    <location>
        <begin position="590"/>
        <end position="610"/>
    </location>
</feature>
<reference evidence="12" key="1">
    <citation type="submission" date="2022-10" db="EMBL/GenBank/DDBJ databases">
        <authorList>
            <person name="Yu W.X."/>
        </authorList>
    </citation>
    <scope>NUCLEOTIDE SEQUENCE</scope>
    <source>
        <strain evidence="12">D04</strain>
    </source>
</reference>
<dbReference type="InterPro" id="IPR003601">
    <property type="entry name" value="Topo_IA_2"/>
</dbReference>
<dbReference type="InterPro" id="IPR003602">
    <property type="entry name" value="Topo_IA_DNA-bd_dom"/>
</dbReference>
<dbReference type="CDD" id="cd00186">
    <property type="entry name" value="TOP1Ac"/>
    <property type="match status" value="1"/>
</dbReference>
<dbReference type="InterPro" id="IPR005733">
    <property type="entry name" value="TopoI_bac-type"/>
</dbReference>
<dbReference type="NCBIfam" id="TIGR01051">
    <property type="entry name" value="topA_bact"/>
    <property type="match status" value="1"/>
</dbReference>
<dbReference type="EC" id="5.6.2.1" evidence="8"/>
<comment type="function">
    <text evidence="8">Releases the supercoiling and torsional tension of DNA, which is introduced during the DNA replication and transcription, by transiently cleaving and rejoining one strand of the DNA duplex. Introduces a single-strand break via transesterification at a target site in duplex DNA. The scissile phosphodiester is attacked by the catalytic tyrosine of the enzyme, resulting in the formation of a DNA-(5'-phosphotyrosyl)-enzyme intermediate and the expulsion of a 3'-OH DNA strand. The free DNA strand then undergoes passage around the unbroken strand, thus removing DNA supercoils. Finally, in the religation step, the DNA 3'-OH attacks the covalent intermediate to expel the active-site tyrosine and restore the DNA phosphodiester backbone.</text>
</comment>
<dbReference type="Pfam" id="PF01751">
    <property type="entry name" value="Toprim"/>
    <property type="match status" value="1"/>
</dbReference>
<dbReference type="Gene3D" id="3.40.50.140">
    <property type="match status" value="1"/>
</dbReference>
<feature type="compositionally biased region" description="Low complexity" evidence="9">
    <location>
        <begin position="787"/>
        <end position="796"/>
    </location>
</feature>
<dbReference type="GO" id="GO:0003917">
    <property type="term" value="F:DNA topoisomerase type I (single strand cut, ATP-independent) activity"/>
    <property type="evidence" value="ECO:0007669"/>
    <property type="project" value="UniProtKB-UniRule"/>
</dbReference>
<comment type="caution">
    <text evidence="12">The sequence shown here is derived from an EMBL/GenBank/DDBJ whole genome shotgun (WGS) entry which is preliminary data.</text>
</comment>
<dbReference type="GO" id="GO:0006265">
    <property type="term" value="P:DNA topological change"/>
    <property type="evidence" value="ECO:0007669"/>
    <property type="project" value="UniProtKB-UniRule"/>
</dbReference>
<dbReference type="PANTHER" id="PTHR42785:SF1">
    <property type="entry name" value="DNA TOPOISOMERASE"/>
    <property type="match status" value="1"/>
</dbReference>
<dbReference type="GO" id="GO:0003677">
    <property type="term" value="F:DNA binding"/>
    <property type="evidence" value="ECO:0007669"/>
    <property type="project" value="UniProtKB-KW"/>
</dbReference>
<comment type="subunit">
    <text evidence="8">Monomer.</text>
</comment>
<dbReference type="PANTHER" id="PTHR42785">
    <property type="entry name" value="DNA TOPOISOMERASE, TYPE IA, CORE"/>
    <property type="match status" value="1"/>
</dbReference>
<dbReference type="Gene3D" id="1.10.290.10">
    <property type="entry name" value="Topoisomerase I, domain 4"/>
    <property type="match status" value="1"/>
</dbReference>
<sequence length="807" mass="90901">MAKKSAASEGNLVIVESPAKAKTIEKFLGKDFLVKSSYGHIRDLAKKDFGIDIENNFTPHYIVSDDKKDVVKELKKLSKEVQTVWLASDEDREGEAIAWHLYDELGLTPENTKRIVFHEITKSAILNAVEKPRDIDINLVNAQQARRVLDRLVGFELSPVLWKKVKPSLSAGRVQSATVRLIVEREREIFAFNAESSYRVTAVFTIEGKDGKVSEMKAELSKRFATIEETNSFLEKCKDASWTVEGVTKRPLKKTPAAPFTTSTLQQEASRKLGFSVSQTMSVAQKLYEAGKITYMRTDSVNLADAALKMAADQITGEMGEEYLKIRKYQTKSKGAQEAHEAIRPTYLEKSSVSGSQQEQKLYDLIWKRTIASQMSDAELEKTTISIKGSGVEETFTATGEVIKFDGFLKVYIQASENENESEAEEDGGLLPPMKIGDALGVDIIEARERWTQKPARYSEASLVKKLEDLGIGRPSTYAPTISTVQNRGYVVKEEREGKEREYNYLSLVDGEICAEVKKEITGAERNKLFPTDIGMVVNDFLMKYFPNIVSYDFTAKVEMEFDDISLGKIVWNEAIDSFYKNFHKQVEDTLENSERNSGERLLGEDPKTGKPVSVKIGRYGPMAQLGESSEDNEVEKPKFASLQKGQHLETITLEEALRLFDLPRDLGLYEDKKVVVGIGRFGPYVRHDGKFVSLKKGVDDPLSIELDRAIVLIEEKRKADREKFIKSFDEDPELQILNGRWGPYIAYQKKNYKIPKDTDPKELSFEDCQKLIKEGGKKTTKKKAATKTTKATKATKTTKAKKATKK</sequence>
<dbReference type="HAMAP" id="MF_00952">
    <property type="entry name" value="Topoisom_1_prok"/>
    <property type="match status" value="1"/>
</dbReference>
<dbReference type="Pfam" id="PF13368">
    <property type="entry name" value="Toprim_C_rpt"/>
    <property type="match status" value="3"/>
</dbReference>
<name>A0AAE3SKU7_9BACT</name>
<dbReference type="InterPro" id="IPR023406">
    <property type="entry name" value="Topo_IA_AS"/>
</dbReference>
<dbReference type="EMBL" id="JAPDPI010000029">
    <property type="protein sequence ID" value="MCW3806769.1"/>
    <property type="molecule type" value="Genomic_DNA"/>
</dbReference>
<dbReference type="InterPro" id="IPR034149">
    <property type="entry name" value="TOPRIM_TopoI"/>
</dbReference>
<dbReference type="InterPro" id="IPR006171">
    <property type="entry name" value="TOPRIM_dom"/>
</dbReference>
<evidence type="ECO:0000256" key="2">
    <source>
        <dbReference type="ARBA" id="ARBA00009446"/>
    </source>
</evidence>